<dbReference type="Proteomes" id="UP001479436">
    <property type="component" value="Unassembled WGS sequence"/>
</dbReference>
<accession>A0ABR2VZ29</accession>
<dbReference type="PANTHER" id="PTHR40375:SF2">
    <property type="entry name" value="SPORULATION-SPECIFIC PROTEIN 22"/>
    <property type="match status" value="1"/>
</dbReference>
<evidence type="ECO:0000313" key="1">
    <source>
        <dbReference type="EMBL" id="KAK9710940.1"/>
    </source>
</evidence>
<dbReference type="PANTHER" id="PTHR40375">
    <property type="entry name" value="SPORULATION-SPECIFIC PROTEIN 22"/>
    <property type="match status" value="1"/>
</dbReference>
<organism evidence="1 2">
    <name type="scientific">Basidiobolus ranarum</name>
    <dbReference type="NCBI Taxonomy" id="34480"/>
    <lineage>
        <taxon>Eukaryota</taxon>
        <taxon>Fungi</taxon>
        <taxon>Fungi incertae sedis</taxon>
        <taxon>Zoopagomycota</taxon>
        <taxon>Entomophthoromycotina</taxon>
        <taxon>Basidiobolomycetes</taxon>
        <taxon>Basidiobolales</taxon>
        <taxon>Basidiobolaceae</taxon>
        <taxon>Basidiobolus</taxon>
    </lineage>
</organism>
<keyword evidence="2" id="KW-1185">Reference proteome</keyword>
<reference evidence="1 2" key="1">
    <citation type="submission" date="2023-04" db="EMBL/GenBank/DDBJ databases">
        <title>Genome of Basidiobolus ranarum AG-B5.</title>
        <authorList>
            <person name="Stajich J.E."/>
            <person name="Carter-House D."/>
            <person name="Gryganskyi A."/>
        </authorList>
    </citation>
    <scope>NUCLEOTIDE SEQUENCE [LARGE SCALE GENOMIC DNA]</scope>
    <source>
        <strain evidence="1 2">AG-B5</strain>
    </source>
</reference>
<gene>
    <name evidence="1" type="primary">SPO22_1</name>
    <name evidence="1" type="ORF">K7432_008128</name>
</gene>
<sequence length="200" mass="23290">MCSASQILFSRNVSKTNQRNEILSQALRNIDEYQNIEIYTNNTAPSKRKISEEGKEINEQLIVLKFEAKVKLQLWGDLYEIIQYADGVSEDLNVHVFERIADIILRETECPLTVLLLVTQAVLDNILKKELVDYVKFSHWFRIIVMTAIKNDADAAYQFFIQIQDILKNCDKGDYPQTEIEWLTVTAWNKGIEFYGQVYI</sequence>
<evidence type="ECO:0000313" key="2">
    <source>
        <dbReference type="Proteomes" id="UP001479436"/>
    </source>
</evidence>
<proteinExistence type="predicted"/>
<comment type="caution">
    <text evidence="1">The sequence shown here is derived from an EMBL/GenBank/DDBJ whole genome shotgun (WGS) entry which is preliminary data.</text>
</comment>
<name>A0ABR2VZ29_9FUNG</name>
<protein>
    <submittedName>
        <fullName evidence="1">Sporulation-specific protein 22</fullName>
    </submittedName>
</protein>
<dbReference type="InterPro" id="IPR039057">
    <property type="entry name" value="Spo22/ZIP4"/>
</dbReference>
<dbReference type="EMBL" id="JASJQH010007311">
    <property type="protein sequence ID" value="KAK9710940.1"/>
    <property type="molecule type" value="Genomic_DNA"/>
</dbReference>